<comment type="caution">
    <text evidence="1">The sequence shown here is derived from an EMBL/GenBank/DDBJ whole genome shotgun (WGS) entry which is preliminary data.</text>
</comment>
<protein>
    <submittedName>
        <fullName evidence="1">Uncharacterized protein</fullName>
    </submittedName>
</protein>
<dbReference type="AlphaFoldDB" id="A0A919W9N1"/>
<dbReference type="Proteomes" id="UP000677082">
    <property type="component" value="Unassembled WGS sequence"/>
</dbReference>
<evidence type="ECO:0000313" key="1">
    <source>
        <dbReference type="EMBL" id="GIM96169.1"/>
    </source>
</evidence>
<gene>
    <name evidence="1" type="ORF">Ato02nite_079620</name>
</gene>
<keyword evidence="2" id="KW-1185">Reference proteome</keyword>
<accession>A0A919W9N1</accession>
<reference evidence="1 2" key="1">
    <citation type="submission" date="2021-03" db="EMBL/GenBank/DDBJ databases">
        <title>Whole genome shotgun sequence of Actinoplanes toevensis NBRC 105298.</title>
        <authorList>
            <person name="Komaki H."/>
            <person name="Tamura T."/>
        </authorList>
    </citation>
    <scope>NUCLEOTIDE SEQUENCE [LARGE SCALE GENOMIC DNA]</scope>
    <source>
        <strain evidence="1 2">NBRC 105298</strain>
    </source>
</reference>
<dbReference type="EMBL" id="BOQN01000107">
    <property type="protein sequence ID" value="GIM96169.1"/>
    <property type="molecule type" value="Genomic_DNA"/>
</dbReference>
<organism evidence="1 2">
    <name type="scientific">Paractinoplanes toevensis</name>
    <dbReference type="NCBI Taxonomy" id="571911"/>
    <lineage>
        <taxon>Bacteria</taxon>
        <taxon>Bacillati</taxon>
        <taxon>Actinomycetota</taxon>
        <taxon>Actinomycetes</taxon>
        <taxon>Micromonosporales</taxon>
        <taxon>Micromonosporaceae</taxon>
        <taxon>Paractinoplanes</taxon>
    </lineage>
</organism>
<sequence length="95" mass="10078">MVSAAAVVTEGAAPLGALIAGYALTVAGPATTAWIIFTVMAVLAVSYARFLRPLANTAKPPREAASDFYFQMSQRFFWTMGRLAQILPSPQVCPA</sequence>
<evidence type="ECO:0000313" key="2">
    <source>
        <dbReference type="Proteomes" id="UP000677082"/>
    </source>
</evidence>
<name>A0A919W9N1_9ACTN</name>
<proteinExistence type="predicted"/>